<dbReference type="EMBL" id="DPRK01000271">
    <property type="protein sequence ID" value="HCY83191.1"/>
    <property type="molecule type" value="Genomic_DNA"/>
</dbReference>
<dbReference type="RefSeq" id="WP_417858432.1">
    <property type="nucleotide sequence ID" value="NZ_JBLWTM010000003.1"/>
</dbReference>
<dbReference type="CDD" id="cd02440">
    <property type="entry name" value="AdoMet_MTases"/>
    <property type="match status" value="1"/>
</dbReference>
<dbReference type="Gene3D" id="3.40.50.150">
    <property type="entry name" value="Vaccinia Virus protein VP39"/>
    <property type="match status" value="1"/>
</dbReference>
<dbReference type="Proteomes" id="UP000263268">
    <property type="component" value="Unassembled WGS sequence"/>
</dbReference>
<comment type="caution">
    <text evidence="2">The sequence shown here is derived from an EMBL/GenBank/DDBJ whole genome shotgun (WGS) entry which is preliminary data.</text>
</comment>
<keyword evidence="2" id="KW-0489">Methyltransferase</keyword>
<keyword evidence="2" id="KW-0808">Transferase</keyword>
<evidence type="ECO:0000259" key="1">
    <source>
        <dbReference type="Pfam" id="PF13847"/>
    </source>
</evidence>
<protein>
    <submittedName>
        <fullName evidence="2">Class I SAM-dependent methyltransferase</fullName>
    </submittedName>
</protein>
<dbReference type="InterPro" id="IPR025714">
    <property type="entry name" value="Methyltranfer_dom"/>
</dbReference>
<gene>
    <name evidence="2" type="ORF">DHV22_17095</name>
</gene>
<dbReference type="GO" id="GO:0032259">
    <property type="term" value="P:methylation"/>
    <property type="evidence" value="ECO:0007669"/>
    <property type="project" value="UniProtKB-KW"/>
</dbReference>
<sequence>MTILDKFNNWRRKQRWNRQYKQGRWDSLKKPIEATRYHTIKEFIDTYGKKQPSILDLGSGEGVLNEYLAANSYQYFLGVDFSKVSIEKAKIKQFPHSEFMSADIHSYKPSRKFDIIIFNEAFYYIHNSQKEHVLQRMLNQLEENGILIVSIYREGTSCWEYFKNLQCIDFKVVTTKEEKTYWKIGAYKTITS</sequence>
<dbReference type="Pfam" id="PF13847">
    <property type="entry name" value="Methyltransf_31"/>
    <property type="match status" value="1"/>
</dbReference>
<reference evidence="2 3" key="1">
    <citation type="journal article" date="2018" name="Nat. Biotechnol.">
        <title>A standardized bacterial taxonomy based on genome phylogeny substantially revises the tree of life.</title>
        <authorList>
            <person name="Parks D.H."/>
            <person name="Chuvochina M."/>
            <person name="Waite D.W."/>
            <person name="Rinke C."/>
            <person name="Skarshewski A."/>
            <person name="Chaumeil P.A."/>
            <person name="Hugenholtz P."/>
        </authorList>
    </citation>
    <scope>NUCLEOTIDE SEQUENCE [LARGE SCALE GENOMIC DNA]</scope>
    <source>
        <strain evidence="2">UBA10227</strain>
    </source>
</reference>
<dbReference type="InterPro" id="IPR029063">
    <property type="entry name" value="SAM-dependent_MTases_sf"/>
</dbReference>
<dbReference type="SUPFAM" id="SSF53335">
    <property type="entry name" value="S-adenosyl-L-methionine-dependent methyltransferases"/>
    <property type="match status" value="1"/>
</dbReference>
<accession>A0A3D6BVD5</accession>
<dbReference type="AlphaFoldDB" id="A0A3D6BVD5"/>
<organism evidence="2 3">
    <name type="scientific">Xanthomarina gelatinilytica</name>
    <dbReference type="NCBI Taxonomy" id="1137281"/>
    <lineage>
        <taxon>Bacteria</taxon>
        <taxon>Pseudomonadati</taxon>
        <taxon>Bacteroidota</taxon>
        <taxon>Flavobacteriia</taxon>
        <taxon>Flavobacteriales</taxon>
        <taxon>Flavobacteriaceae</taxon>
        <taxon>Xanthomarina</taxon>
    </lineage>
</organism>
<proteinExistence type="predicted"/>
<dbReference type="PANTHER" id="PTHR43861">
    <property type="entry name" value="TRANS-ACONITATE 2-METHYLTRANSFERASE-RELATED"/>
    <property type="match status" value="1"/>
</dbReference>
<evidence type="ECO:0000313" key="3">
    <source>
        <dbReference type="Proteomes" id="UP000263268"/>
    </source>
</evidence>
<feature type="domain" description="Methyltransferase" evidence="1">
    <location>
        <begin position="51"/>
        <end position="153"/>
    </location>
</feature>
<evidence type="ECO:0000313" key="2">
    <source>
        <dbReference type="EMBL" id="HCY83191.1"/>
    </source>
</evidence>
<dbReference type="GO" id="GO:0008168">
    <property type="term" value="F:methyltransferase activity"/>
    <property type="evidence" value="ECO:0007669"/>
    <property type="project" value="UniProtKB-KW"/>
</dbReference>
<name>A0A3D6BVD5_9FLAO</name>